<dbReference type="InterPro" id="IPR038444">
    <property type="entry name" value="DUF465_sf"/>
</dbReference>
<evidence type="ECO:0008006" key="3">
    <source>
        <dbReference type="Google" id="ProtNLM"/>
    </source>
</evidence>
<name>A0A4R3JYY5_9PROT</name>
<dbReference type="OrthoDB" id="5616367at2"/>
<dbReference type="Gene3D" id="6.10.280.50">
    <property type="match status" value="1"/>
</dbReference>
<dbReference type="RefSeq" id="WP_126461988.1">
    <property type="nucleotide sequence ID" value="NZ_AP018721.1"/>
</dbReference>
<dbReference type="Proteomes" id="UP000295135">
    <property type="component" value="Unassembled WGS sequence"/>
</dbReference>
<sequence>MELESHDLAHEFPEHKETMRELKRGNAHFAKLYDEYHAVDREIHRIEQNIEPTSDVYAEDLKKKRLALKDELYQMLLAAKA</sequence>
<evidence type="ECO:0000313" key="2">
    <source>
        <dbReference type="Proteomes" id="UP000295135"/>
    </source>
</evidence>
<reference evidence="1 2" key="1">
    <citation type="submission" date="2019-03" db="EMBL/GenBank/DDBJ databases">
        <title>Genomic Encyclopedia of Type Strains, Phase IV (KMG-IV): sequencing the most valuable type-strain genomes for metagenomic binning, comparative biology and taxonomic classification.</title>
        <authorList>
            <person name="Goeker M."/>
        </authorList>
    </citation>
    <scope>NUCLEOTIDE SEQUENCE [LARGE SCALE GENOMIC DNA]</scope>
    <source>
        <strain evidence="1 2">DSM 103923</strain>
    </source>
</reference>
<dbReference type="Pfam" id="PF04325">
    <property type="entry name" value="DUF465"/>
    <property type="match status" value="1"/>
</dbReference>
<dbReference type="InterPro" id="IPR007420">
    <property type="entry name" value="DUF465"/>
</dbReference>
<proteinExistence type="predicted"/>
<gene>
    <name evidence="1" type="ORF">EDC61_10373</name>
</gene>
<dbReference type="AlphaFoldDB" id="A0A4R3JYY5"/>
<evidence type="ECO:0000313" key="1">
    <source>
        <dbReference type="EMBL" id="TCS72951.1"/>
    </source>
</evidence>
<keyword evidence="2" id="KW-1185">Reference proteome</keyword>
<dbReference type="EMBL" id="SLZY01000003">
    <property type="protein sequence ID" value="TCS72951.1"/>
    <property type="molecule type" value="Genomic_DNA"/>
</dbReference>
<protein>
    <recommendedName>
        <fullName evidence="3">GTP-binding protein</fullName>
    </recommendedName>
</protein>
<comment type="caution">
    <text evidence="1">The sequence shown here is derived from an EMBL/GenBank/DDBJ whole genome shotgun (WGS) entry which is preliminary data.</text>
</comment>
<accession>A0A4R3JYY5</accession>
<organism evidence="1 2">
    <name type="scientific">Sulfuritortus calidifontis</name>
    <dbReference type="NCBI Taxonomy" id="1914471"/>
    <lineage>
        <taxon>Bacteria</taxon>
        <taxon>Pseudomonadati</taxon>
        <taxon>Pseudomonadota</taxon>
        <taxon>Betaproteobacteria</taxon>
        <taxon>Nitrosomonadales</taxon>
        <taxon>Thiobacillaceae</taxon>
        <taxon>Sulfuritortus</taxon>
    </lineage>
</organism>